<evidence type="ECO:0000313" key="2">
    <source>
        <dbReference type="EMBL" id="EFB75264.1"/>
    </source>
</evidence>
<protein>
    <submittedName>
        <fullName evidence="2">Uncharacterized protein</fullName>
    </submittedName>
</protein>
<evidence type="ECO:0000313" key="3">
    <source>
        <dbReference type="Proteomes" id="UP000003438"/>
    </source>
</evidence>
<feature type="transmembrane region" description="Helical" evidence="1">
    <location>
        <begin position="21"/>
        <end position="41"/>
    </location>
</feature>
<keyword evidence="1" id="KW-0472">Membrane</keyword>
<comment type="caution">
    <text evidence="2">The sequence shown here is derived from an EMBL/GenBank/DDBJ whole genome shotgun (WGS) entry which is preliminary data.</text>
</comment>
<keyword evidence="1" id="KW-0812">Transmembrane</keyword>
<evidence type="ECO:0000256" key="1">
    <source>
        <dbReference type="SAM" id="Phobius"/>
    </source>
</evidence>
<feature type="transmembrane region" description="Helical" evidence="1">
    <location>
        <begin position="53"/>
        <end position="75"/>
    </location>
</feature>
<dbReference type="EMBL" id="ACBY02000029">
    <property type="protein sequence ID" value="EFB75264.1"/>
    <property type="molecule type" value="Genomic_DNA"/>
</dbReference>
<sequence length="120" mass="13832">MQHILWVLHKKGKRFLSKRSSVLFDYLSHFFHFFFTLYTVFSFLSHFLQGKLILYFVVVFCAKKYVLTSAIPAYPMCRFTISPLRVHLQPSAPIDFLLKTGYYGSICGGSRPASPNEGVL</sequence>
<name>D1PPR8_9FIRM</name>
<proteinExistence type="predicted"/>
<keyword evidence="3" id="KW-1185">Reference proteome</keyword>
<accession>D1PPR8</accession>
<reference evidence="2" key="1">
    <citation type="submission" date="2009-12" db="EMBL/GenBank/DDBJ databases">
        <authorList>
            <person name="Weinstock G."/>
            <person name="Sodergren E."/>
            <person name="Clifton S."/>
            <person name="Fulton L."/>
            <person name="Fulton B."/>
            <person name="Courtney L."/>
            <person name="Fronick C."/>
            <person name="Harrison M."/>
            <person name="Strong C."/>
            <person name="Farmer C."/>
            <person name="Delahaunty K."/>
            <person name="Markovic C."/>
            <person name="Hall O."/>
            <person name="Minx P."/>
            <person name="Tomlinson C."/>
            <person name="Mitreva M."/>
            <person name="Nelson J."/>
            <person name="Hou S."/>
            <person name="Wollam A."/>
            <person name="Pepin K.H."/>
            <person name="Johnson M."/>
            <person name="Bhonagiri V."/>
            <person name="Nash W.E."/>
            <person name="Warren W."/>
            <person name="Chinwalla A."/>
            <person name="Mardis E.R."/>
            <person name="Wilson R.K."/>
        </authorList>
    </citation>
    <scope>NUCLEOTIDE SEQUENCE [LARGE SCALE GENOMIC DNA]</scope>
    <source>
        <strain evidence="2">DSM 15176</strain>
    </source>
</reference>
<dbReference type="AlphaFoldDB" id="D1PPR8"/>
<organism evidence="2 3">
    <name type="scientific">Subdoligranulum variabile DSM 15176</name>
    <dbReference type="NCBI Taxonomy" id="411471"/>
    <lineage>
        <taxon>Bacteria</taxon>
        <taxon>Bacillati</taxon>
        <taxon>Bacillota</taxon>
        <taxon>Clostridia</taxon>
        <taxon>Eubacteriales</taxon>
        <taxon>Oscillospiraceae</taxon>
        <taxon>Subdoligranulum</taxon>
    </lineage>
</organism>
<dbReference type="STRING" id="411471.SUBVAR_06385"/>
<dbReference type="HOGENOM" id="CLU_2048505_0_0_9"/>
<gene>
    <name evidence="2" type="ORF">SUBVAR_06385</name>
</gene>
<keyword evidence="1" id="KW-1133">Transmembrane helix</keyword>
<dbReference type="Proteomes" id="UP000003438">
    <property type="component" value="Unassembled WGS sequence"/>
</dbReference>